<dbReference type="OrthoDB" id="8119704at2759"/>
<evidence type="ECO:0000256" key="8">
    <source>
        <dbReference type="ARBA" id="ARBA00048283"/>
    </source>
</evidence>
<dbReference type="AlphaFoldDB" id="A0A7M5VFD3"/>
<comment type="similarity">
    <text evidence="1">Belongs to the AB hydrolase superfamily.</text>
</comment>
<dbReference type="SUPFAM" id="SSF53474">
    <property type="entry name" value="alpha/beta-Hydrolases"/>
    <property type="match status" value="1"/>
</dbReference>
<comment type="catalytic activity">
    <reaction evidence="11">
        <text>1-octadecanoyl-2-(5Z,8Z,11Z,14Z-eicosatetraenoyl)-sn-glycerol + H2O = 2-(5Z,8Z,11Z,14Z-eicosatetraenoyl)-glycerol + octadecanoate + H(+)</text>
        <dbReference type="Rhea" id="RHEA:38507"/>
        <dbReference type="ChEBI" id="CHEBI:15377"/>
        <dbReference type="ChEBI" id="CHEBI:15378"/>
        <dbReference type="ChEBI" id="CHEBI:25629"/>
        <dbReference type="ChEBI" id="CHEBI:52392"/>
        <dbReference type="ChEBI" id="CHEBI:75728"/>
    </reaction>
</comment>
<evidence type="ECO:0000313" key="14">
    <source>
        <dbReference type="Proteomes" id="UP000594262"/>
    </source>
</evidence>
<evidence type="ECO:0000256" key="2">
    <source>
        <dbReference type="ARBA" id="ARBA00022801"/>
    </source>
</evidence>
<dbReference type="Proteomes" id="UP000594262">
    <property type="component" value="Unplaced"/>
</dbReference>
<evidence type="ECO:0000313" key="13">
    <source>
        <dbReference type="EnsemblMetazoa" id="CLYHEMP012478.1"/>
    </source>
</evidence>
<evidence type="ECO:0000259" key="12">
    <source>
        <dbReference type="Pfam" id="PF00561"/>
    </source>
</evidence>
<sequence length="318" mass="36769">MMALRPFQRFNALFYKYITSSLCGCGNVYVTRSFSQRKIDLDYEVHCHPETNTQLTPVVISHALYGCKSDWSSIGKELNYITKRKVVCYDAVNHGCSSSHEDMAYKDMALDLVILLEKLNLPTVSCIGHRMGGKTLMTLALTQPERFEQVAIIDIAPSAEILIENTTKDLEKLANLQLYKFQCKEDLEAYLKEQQLDLRLMRSILFSIIQRNDKLNLTVNLANVRKNYQDVLAFPPFQPDVTFNGPSLFITGFQSLEKFLGDFPWVYKRFPSAKIQYLPELDRWLHLERPDKLLEIFGEFFMEREDTSNEKRTMSISG</sequence>
<feature type="domain" description="AB hydrolase-1" evidence="12">
    <location>
        <begin position="57"/>
        <end position="216"/>
    </location>
</feature>
<evidence type="ECO:0000256" key="11">
    <source>
        <dbReference type="ARBA" id="ARBA00048919"/>
    </source>
</evidence>
<evidence type="ECO:0000256" key="7">
    <source>
        <dbReference type="ARBA" id="ARBA00044064"/>
    </source>
</evidence>
<keyword evidence="14" id="KW-1185">Reference proteome</keyword>
<comment type="catalytic activity">
    <reaction evidence="9">
        <text>1,2-didecanoylglycerol + H2O = decanoylglycerol + decanoate + H(+)</text>
        <dbReference type="Rhea" id="RHEA:48596"/>
        <dbReference type="ChEBI" id="CHEBI:11152"/>
        <dbReference type="ChEBI" id="CHEBI:15377"/>
        <dbReference type="ChEBI" id="CHEBI:15378"/>
        <dbReference type="ChEBI" id="CHEBI:27689"/>
        <dbReference type="ChEBI" id="CHEBI:90605"/>
    </reaction>
</comment>
<evidence type="ECO:0000256" key="4">
    <source>
        <dbReference type="ARBA" id="ARBA00042703"/>
    </source>
</evidence>
<keyword evidence="2" id="KW-0378">Hydrolase</keyword>
<comment type="catalytic activity">
    <reaction evidence="8">
        <text>1-octadecanoyl-2-(4Z,7Z,10Z,13Z,16Z,19Z-docosahexaenoyl)-sn-glycerol + H2O = 2-(4Z,7Z,10Z,13Z,16Z,19Z-docosahexaenoyl)-glycerol + octadecanoate + H(+)</text>
        <dbReference type="Rhea" id="RHEA:77107"/>
        <dbReference type="ChEBI" id="CHEBI:15377"/>
        <dbReference type="ChEBI" id="CHEBI:15378"/>
        <dbReference type="ChEBI" id="CHEBI:25629"/>
        <dbReference type="ChEBI" id="CHEBI:77129"/>
        <dbReference type="ChEBI" id="CHEBI:186738"/>
    </reaction>
</comment>
<organism evidence="13 14">
    <name type="scientific">Clytia hemisphaerica</name>
    <dbReference type="NCBI Taxonomy" id="252671"/>
    <lineage>
        <taxon>Eukaryota</taxon>
        <taxon>Metazoa</taxon>
        <taxon>Cnidaria</taxon>
        <taxon>Hydrozoa</taxon>
        <taxon>Hydroidolina</taxon>
        <taxon>Leptothecata</taxon>
        <taxon>Obeliida</taxon>
        <taxon>Clytiidae</taxon>
        <taxon>Clytia</taxon>
    </lineage>
</organism>
<dbReference type="PANTHER" id="PTHR46118">
    <property type="entry name" value="PROTEIN ABHD11"/>
    <property type="match status" value="1"/>
</dbReference>
<comment type="catalytic activity">
    <reaction evidence="5">
        <text>a 1,2-diacyl-sn-glycerol + H2O = a 2-acylglycerol + a fatty acid + H(+)</text>
        <dbReference type="Rhea" id="RHEA:33275"/>
        <dbReference type="ChEBI" id="CHEBI:15377"/>
        <dbReference type="ChEBI" id="CHEBI:15378"/>
        <dbReference type="ChEBI" id="CHEBI:17389"/>
        <dbReference type="ChEBI" id="CHEBI:17815"/>
        <dbReference type="ChEBI" id="CHEBI:28868"/>
        <dbReference type="EC" id="3.1.1.116"/>
    </reaction>
</comment>
<dbReference type="EC" id="3.1.1.116" evidence="3"/>
<proteinExistence type="inferred from homology"/>
<accession>A0A7M5VFD3</accession>
<protein>
    <recommendedName>
        <fullName evidence="7">sn-1-specific diacylglycerol lipase ABHD11</fullName>
        <ecNumber evidence="3">3.1.1.116</ecNumber>
    </recommendedName>
    <alternativeName>
        <fullName evidence="4">Alpha/beta hydrolase domain-containing protein 11</fullName>
    </alternativeName>
</protein>
<reference evidence="13" key="1">
    <citation type="submission" date="2021-01" db="UniProtKB">
        <authorList>
            <consortium name="EnsemblMetazoa"/>
        </authorList>
    </citation>
    <scope>IDENTIFICATION</scope>
</reference>
<evidence type="ECO:0000256" key="3">
    <source>
        <dbReference type="ARBA" id="ARBA00026104"/>
    </source>
</evidence>
<dbReference type="InterPro" id="IPR000073">
    <property type="entry name" value="AB_hydrolase_1"/>
</dbReference>
<dbReference type="Gene3D" id="3.40.50.1820">
    <property type="entry name" value="alpha/beta hydrolase"/>
    <property type="match status" value="1"/>
</dbReference>
<evidence type="ECO:0000256" key="1">
    <source>
        <dbReference type="ARBA" id="ARBA00008645"/>
    </source>
</evidence>
<dbReference type="PANTHER" id="PTHR46118:SF4">
    <property type="entry name" value="PROTEIN ABHD11"/>
    <property type="match status" value="1"/>
</dbReference>
<evidence type="ECO:0000256" key="10">
    <source>
        <dbReference type="ARBA" id="ARBA00048513"/>
    </source>
</evidence>
<name>A0A7M5VFD3_9CNID</name>
<evidence type="ECO:0000256" key="5">
    <source>
        <dbReference type="ARBA" id="ARBA00043667"/>
    </source>
</evidence>
<evidence type="ECO:0000256" key="9">
    <source>
        <dbReference type="ARBA" id="ARBA00048504"/>
    </source>
</evidence>
<dbReference type="Pfam" id="PF00561">
    <property type="entry name" value="Abhydrolase_1"/>
    <property type="match status" value="1"/>
</dbReference>
<evidence type="ECO:0000256" key="6">
    <source>
        <dbReference type="ARBA" id="ARBA00043742"/>
    </source>
</evidence>
<comment type="catalytic activity">
    <reaction evidence="10">
        <text>1-octadecanoyl-2-(9Z-octadecenoyl)-sn-glycerol + H2O = 2-(9Z-octadecenoyl)-glycerol + octadecanoate + H(+)</text>
        <dbReference type="Rhea" id="RHEA:77103"/>
        <dbReference type="ChEBI" id="CHEBI:15377"/>
        <dbReference type="ChEBI" id="CHEBI:15378"/>
        <dbReference type="ChEBI" id="CHEBI:25629"/>
        <dbReference type="ChEBI" id="CHEBI:73990"/>
        <dbReference type="ChEBI" id="CHEBI:75468"/>
    </reaction>
</comment>
<dbReference type="EnsemblMetazoa" id="CLYHEMT012478.1">
    <property type="protein sequence ID" value="CLYHEMP012478.1"/>
    <property type="gene ID" value="CLYHEMG012478"/>
</dbReference>
<dbReference type="GO" id="GO:0005739">
    <property type="term" value="C:mitochondrion"/>
    <property type="evidence" value="ECO:0007669"/>
    <property type="project" value="TreeGrafter"/>
</dbReference>
<dbReference type="InterPro" id="IPR029058">
    <property type="entry name" value="AB_hydrolase_fold"/>
</dbReference>
<comment type="catalytic activity">
    <reaction evidence="6">
        <text>a 1,3-diacyl-sn-glycerol + H2O = a 1-acyl-sn-glycerol + a fatty acid + H(+)</text>
        <dbReference type="Rhea" id="RHEA:38503"/>
        <dbReference type="ChEBI" id="CHEBI:15377"/>
        <dbReference type="ChEBI" id="CHEBI:15378"/>
        <dbReference type="ChEBI" id="CHEBI:28868"/>
        <dbReference type="ChEBI" id="CHEBI:64683"/>
        <dbReference type="ChEBI" id="CHEBI:77272"/>
    </reaction>
</comment>
<dbReference type="GO" id="GO:0052689">
    <property type="term" value="F:carboxylic ester hydrolase activity"/>
    <property type="evidence" value="ECO:0007669"/>
    <property type="project" value="TreeGrafter"/>
</dbReference>